<dbReference type="EMBL" id="PCVY01000065">
    <property type="protein sequence ID" value="PIQ85453.1"/>
    <property type="molecule type" value="Genomic_DNA"/>
</dbReference>
<name>A0A2H0LM01_9BACT</name>
<sequence>MIFKKNIEFETAFFEAIVKDRPQYVDALIPLAEAYTRQGLHDKGLTIDKRLAKLRKEDPIVHYNLACSYALTGRKKEALSALSRSIRLGYRDFNHIRSDKDLKILHNEPRFKKLVSN</sequence>
<reference evidence="1 2" key="1">
    <citation type="submission" date="2017-09" db="EMBL/GenBank/DDBJ databases">
        <title>Depth-based differentiation of microbial function through sediment-hosted aquifers and enrichment of novel symbionts in the deep terrestrial subsurface.</title>
        <authorList>
            <person name="Probst A.J."/>
            <person name="Ladd B."/>
            <person name="Jarett J.K."/>
            <person name="Geller-Mcgrath D.E."/>
            <person name="Sieber C.M."/>
            <person name="Emerson J.B."/>
            <person name="Anantharaman K."/>
            <person name="Thomas B.C."/>
            <person name="Malmstrom R."/>
            <person name="Stieglmeier M."/>
            <person name="Klingl A."/>
            <person name="Woyke T."/>
            <person name="Ryan C.M."/>
            <person name="Banfield J.F."/>
        </authorList>
    </citation>
    <scope>NUCLEOTIDE SEQUENCE [LARGE SCALE GENOMIC DNA]</scope>
    <source>
        <strain evidence="1">CG11_big_fil_rev_8_21_14_0_20_45_26</strain>
    </source>
</reference>
<accession>A0A2H0LM01</accession>
<evidence type="ECO:0000313" key="2">
    <source>
        <dbReference type="Proteomes" id="UP000230859"/>
    </source>
</evidence>
<dbReference type="NCBIfam" id="NF047558">
    <property type="entry name" value="TPR_END_plus"/>
    <property type="match status" value="1"/>
</dbReference>
<dbReference type="InterPro" id="IPR011990">
    <property type="entry name" value="TPR-like_helical_dom_sf"/>
</dbReference>
<comment type="caution">
    <text evidence="1">The sequence shown here is derived from an EMBL/GenBank/DDBJ whole genome shotgun (WGS) entry which is preliminary data.</text>
</comment>
<dbReference type="SUPFAM" id="SSF48452">
    <property type="entry name" value="TPR-like"/>
    <property type="match status" value="1"/>
</dbReference>
<dbReference type="Gene3D" id="1.25.40.10">
    <property type="entry name" value="Tetratricopeptide repeat domain"/>
    <property type="match status" value="1"/>
</dbReference>
<dbReference type="AlphaFoldDB" id="A0A2H0LM01"/>
<gene>
    <name evidence="1" type="ORF">COV74_08160</name>
</gene>
<protein>
    <submittedName>
        <fullName evidence="1">Uncharacterized protein</fullName>
    </submittedName>
</protein>
<organism evidence="1 2">
    <name type="scientific">Candidatus Abzuiibacterium crystallinum</name>
    <dbReference type="NCBI Taxonomy" id="1974748"/>
    <lineage>
        <taxon>Bacteria</taxon>
        <taxon>Pseudomonadati</taxon>
        <taxon>Candidatus Omnitrophota</taxon>
        <taxon>Candidatus Abzuiibacterium</taxon>
    </lineage>
</organism>
<evidence type="ECO:0000313" key="1">
    <source>
        <dbReference type="EMBL" id="PIQ85453.1"/>
    </source>
</evidence>
<proteinExistence type="predicted"/>
<dbReference type="Proteomes" id="UP000230859">
    <property type="component" value="Unassembled WGS sequence"/>
</dbReference>